<comment type="pathway">
    <text evidence="1">Polyol metabolism; glycerol degradation via glycerol kinase pathway; sn-glycerol 3-phosphate from glycerol: step 1/1.</text>
</comment>
<evidence type="ECO:0000256" key="6">
    <source>
        <dbReference type="ARBA" id="ARBA00022777"/>
    </source>
</evidence>
<keyword evidence="8" id="KW-0067">ATP-binding</keyword>
<dbReference type="RefSeq" id="WP_035612454.1">
    <property type="nucleotide sequence ID" value="NZ_ARYK01000001.1"/>
</dbReference>
<comment type="similarity">
    <text evidence="2">Belongs to the FGGY kinase family.</text>
</comment>
<dbReference type="Proteomes" id="UP000025171">
    <property type="component" value="Unassembled WGS sequence"/>
</dbReference>
<evidence type="ECO:0000256" key="5">
    <source>
        <dbReference type="ARBA" id="ARBA00022741"/>
    </source>
</evidence>
<evidence type="ECO:0000313" key="14">
    <source>
        <dbReference type="Proteomes" id="UP000025171"/>
    </source>
</evidence>
<dbReference type="EMBL" id="ARYK01000001">
    <property type="protein sequence ID" value="KCZ93812.1"/>
    <property type="molecule type" value="Genomic_DNA"/>
</dbReference>
<reference evidence="13 14" key="1">
    <citation type="journal article" date="2014" name="Antonie Van Leeuwenhoek">
        <title>Hyphomonas beringensis sp. nov. and Hyphomonas chukchiensis sp. nov., isolated from surface seawater of the Bering Sea and Chukchi Sea.</title>
        <authorList>
            <person name="Li C."/>
            <person name="Lai Q."/>
            <person name="Li G."/>
            <person name="Dong C."/>
            <person name="Wang J."/>
            <person name="Liao Y."/>
            <person name="Shao Z."/>
        </authorList>
    </citation>
    <scope>NUCLEOTIDE SEQUENCE [LARGE SCALE GENOMIC DNA]</scope>
    <source>
        <strain evidence="13 14">MHS-2</strain>
    </source>
</reference>
<dbReference type="Pfam" id="PF00370">
    <property type="entry name" value="FGGY_N"/>
    <property type="match status" value="1"/>
</dbReference>
<protein>
    <recommendedName>
        <fullName evidence="3">glycerol kinase</fullName>
        <ecNumber evidence="3">2.7.1.30</ecNumber>
    </recommendedName>
    <alternativeName>
        <fullName evidence="9">ATP:glycerol 3-phosphotransferase</fullName>
    </alternativeName>
</protein>
<feature type="domain" description="Carbohydrate kinase FGGY N-terminal" evidence="11">
    <location>
        <begin position="8"/>
        <end position="254"/>
    </location>
</feature>
<gene>
    <name evidence="13" type="ORF">HJO_00510</name>
</gene>
<dbReference type="GO" id="GO:0005829">
    <property type="term" value="C:cytosol"/>
    <property type="evidence" value="ECO:0007669"/>
    <property type="project" value="TreeGrafter"/>
</dbReference>
<dbReference type="NCBIfam" id="TIGR01311">
    <property type="entry name" value="glycerol_kin"/>
    <property type="match status" value="1"/>
</dbReference>
<evidence type="ECO:0000256" key="8">
    <source>
        <dbReference type="ARBA" id="ARBA00022840"/>
    </source>
</evidence>
<dbReference type="PANTHER" id="PTHR10196">
    <property type="entry name" value="SUGAR KINASE"/>
    <property type="match status" value="1"/>
</dbReference>
<proteinExistence type="inferred from homology"/>
<dbReference type="FunFam" id="3.30.420.40:FF:000008">
    <property type="entry name" value="Glycerol kinase"/>
    <property type="match status" value="1"/>
</dbReference>
<keyword evidence="14" id="KW-1185">Reference proteome</keyword>
<dbReference type="eggNOG" id="COG0554">
    <property type="taxonomic scope" value="Bacteria"/>
</dbReference>
<evidence type="ECO:0000256" key="9">
    <source>
        <dbReference type="ARBA" id="ARBA00043149"/>
    </source>
</evidence>
<dbReference type="InterPro" id="IPR018485">
    <property type="entry name" value="FGGY_C"/>
</dbReference>
<keyword evidence="6 13" id="KW-0418">Kinase</keyword>
<dbReference type="InterPro" id="IPR000577">
    <property type="entry name" value="Carb_kinase_FGGY"/>
</dbReference>
<dbReference type="STRING" id="1280950.HJO_00510"/>
<dbReference type="GO" id="GO:0004370">
    <property type="term" value="F:glycerol kinase activity"/>
    <property type="evidence" value="ECO:0007669"/>
    <property type="project" value="UniProtKB-EC"/>
</dbReference>
<evidence type="ECO:0000256" key="1">
    <source>
        <dbReference type="ARBA" id="ARBA00005190"/>
    </source>
</evidence>
<dbReference type="FunFam" id="3.30.420.40:FF:000007">
    <property type="entry name" value="Glycerol kinase"/>
    <property type="match status" value="1"/>
</dbReference>
<dbReference type="OrthoDB" id="9805576at2"/>
<dbReference type="GO" id="GO:0006072">
    <property type="term" value="P:glycerol-3-phosphate metabolic process"/>
    <property type="evidence" value="ECO:0007669"/>
    <property type="project" value="InterPro"/>
</dbReference>
<keyword evidence="5" id="KW-0547">Nucleotide-binding</keyword>
<evidence type="ECO:0000256" key="3">
    <source>
        <dbReference type="ARBA" id="ARBA00012099"/>
    </source>
</evidence>
<dbReference type="AlphaFoldDB" id="A0A059FT71"/>
<name>A0A059FT71_9PROT</name>
<feature type="domain" description="Carbohydrate kinase FGGY C-terminal" evidence="12">
    <location>
        <begin position="263"/>
        <end position="451"/>
    </location>
</feature>
<evidence type="ECO:0000313" key="13">
    <source>
        <dbReference type="EMBL" id="KCZ93812.1"/>
    </source>
</evidence>
<comment type="caution">
    <text evidence="13">The sequence shown here is derived from an EMBL/GenBank/DDBJ whole genome shotgun (WGS) entry which is preliminary data.</text>
</comment>
<evidence type="ECO:0000259" key="12">
    <source>
        <dbReference type="Pfam" id="PF02782"/>
    </source>
</evidence>
<dbReference type="InterPro" id="IPR018484">
    <property type="entry name" value="FGGY_N"/>
</dbReference>
<evidence type="ECO:0000256" key="10">
    <source>
        <dbReference type="ARBA" id="ARBA00052101"/>
    </source>
</evidence>
<dbReference type="PIRSF" id="PIRSF000538">
    <property type="entry name" value="GlpK"/>
    <property type="match status" value="1"/>
</dbReference>
<evidence type="ECO:0000256" key="7">
    <source>
        <dbReference type="ARBA" id="ARBA00022798"/>
    </source>
</evidence>
<organism evidence="13 14">
    <name type="scientific">Hyphomonas johnsonii MHS-2</name>
    <dbReference type="NCBI Taxonomy" id="1280950"/>
    <lineage>
        <taxon>Bacteria</taxon>
        <taxon>Pseudomonadati</taxon>
        <taxon>Pseudomonadota</taxon>
        <taxon>Alphaproteobacteria</taxon>
        <taxon>Hyphomonadales</taxon>
        <taxon>Hyphomonadaceae</taxon>
        <taxon>Hyphomonas</taxon>
    </lineage>
</organism>
<comment type="catalytic activity">
    <reaction evidence="10">
        <text>glycerol + ATP = sn-glycerol 3-phosphate + ADP + H(+)</text>
        <dbReference type="Rhea" id="RHEA:21644"/>
        <dbReference type="ChEBI" id="CHEBI:15378"/>
        <dbReference type="ChEBI" id="CHEBI:17754"/>
        <dbReference type="ChEBI" id="CHEBI:30616"/>
        <dbReference type="ChEBI" id="CHEBI:57597"/>
        <dbReference type="ChEBI" id="CHEBI:456216"/>
        <dbReference type="EC" id="2.7.1.30"/>
    </reaction>
</comment>
<dbReference type="GO" id="GO:0019563">
    <property type="term" value="P:glycerol catabolic process"/>
    <property type="evidence" value="ECO:0007669"/>
    <property type="project" value="TreeGrafter"/>
</dbReference>
<dbReference type="PATRIC" id="fig|1280950.3.peg.105"/>
<dbReference type="NCBIfam" id="NF000756">
    <property type="entry name" value="PRK00047.1"/>
    <property type="match status" value="1"/>
</dbReference>
<dbReference type="PANTHER" id="PTHR10196:SF78">
    <property type="entry name" value="GLYCEROL KINASE"/>
    <property type="match status" value="1"/>
</dbReference>
<dbReference type="CDD" id="cd07786">
    <property type="entry name" value="FGGY_EcGK_like"/>
    <property type="match status" value="1"/>
</dbReference>
<dbReference type="Pfam" id="PF02782">
    <property type="entry name" value="FGGY_C"/>
    <property type="match status" value="1"/>
</dbReference>
<dbReference type="GO" id="GO:0005524">
    <property type="term" value="F:ATP binding"/>
    <property type="evidence" value="ECO:0007669"/>
    <property type="project" value="UniProtKB-KW"/>
</dbReference>
<dbReference type="EC" id="2.7.1.30" evidence="3"/>
<evidence type="ECO:0000259" key="11">
    <source>
        <dbReference type="Pfam" id="PF00370"/>
    </source>
</evidence>
<evidence type="ECO:0000256" key="2">
    <source>
        <dbReference type="ARBA" id="ARBA00009156"/>
    </source>
</evidence>
<keyword evidence="4" id="KW-0808">Transferase</keyword>
<keyword evidence="7" id="KW-0319">Glycerol metabolism</keyword>
<sequence length="495" mass="51917">MAGPDKLLVIDEGTTSTRAIVFDRDFAQVSLAQQDLTLSYPADGWVQQDGEEIWARTLAVCREAVAAAGGIAGIAGIGITNQRETTLVWDRATGVPIAPAIVWQDRRTAKACEALKAAGHEAAVHAETGLLLDPYFSATKIGWILDSVDGARARAEAGDLAFGTVESFLIWKLTGGRVHASDVTNASRTLLYRLGIGADGGWSEEMAALLDVPMGMLPEVKPNAADFGTSDADLLGAALPILSAAGDQQSALVGQGCLQPGMAKITYGTGAFLVANTGAVRPDSQHRLLGTVGYETAGGAAMALEGSIFNAGTVVKWLRDDLGIVASAQDTESMAAGLDGNGGVYIVPAFTGLGAPHWNADARGTISGITRATSAAHLVRAGLESAAYQTRDLLEAFAADGAQIRELRVDGGMVANDWLMQFLADICDRPVLRPDYREMTALGAAALAAIQLGWISVKAWTERPVAGTRFEPLMADAERAGLLKGWQDAMRRTLA</sequence>
<dbReference type="InterPro" id="IPR043129">
    <property type="entry name" value="ATPase_NBD"/>
</dbReference>
<dbReference type="SUPFAM" id="SSF53067">
    <property type="entry name" value="Actin-like ATPase domain"/>
    <property type="match status" value="2"/>
</dbReference>
<evidence type="ECO:0000256" key="4">
    <source>
        <dbReference type="ARBA" id="ARBA00022679"/>
    </source>
</evidence>
<dbReference type="InterPro" id="IPR005999">
    <property type="entry name" value="Glycerol_kin"/>
</dbReference>
<accession>A0A059FT71</accession>
<dbReference type="Gene3D" id="3.30.420.40">
    <property type="match status" value="2"/>
</dbReference>